<dbReference type="InParanoid" id="W3X1C1"/>
<dbReference type="InterPro" id="IPR056884">
    <property type="entry name" value="NPHP3-like_N"/>
</dbReference>
<feature type="repeat" description="ANK" evidence="3">
    <location>
        <begin position="881"/>
        <end position="912"/>
    </location>
</feature>
<feature type="region of interest" description="Disordered" evidence="4">
    <location>
        <begin position="2070"/>
        <end position="2097"/>
    </location>
</feature>
<keyword evidence="7" id="KW-1185">Reference proteome</keyword>
<protein>
    <recommendedName>
        <fullName evidence="5">NACHT domain-containing protein</fullName>
    </recommendedName>
</protein>
<dbReference type="PRINTS" id="PR01415">
    <property type="entry name" value="ANKYRIN"/>
</dbReference>
<organism evidence="6 7">
    <name type="scientific">Pestalotiopsis fici (strain W106-1 / CGMCC3.15140)</name>
    <dbReference type="NCBI Taxonomy" id="1229662"/>
    <lineage>
        <taxon>Eukaryota</taxon>
        <taxon>Fungi</taxon>
        <taxon>Dikarya</taxon>
        <taxon>Ascomycota</taxon>
        <taxon>Pezizomycotina</taxon>
        <taxon>Sordariomycetes</taxon>
        <taxon>Xylariomycetidae</taxon>
        <taxon>Amphisphaeriales</taxon>
        <taxon>Sporocadaceae</taxon>
        <taxon>Pestalotiopsis</taxon>
    </lineage>
</organism>
<dbReference type="Pfam" id="PF00023">
    <property type="entry name" value="Ank"/>
    <property type="match status" value="1"/>
</dbReference>
<dbReference type="Proteomes" id="UP000030651">
    <property type="component" value="Unassembled WGS sequence"/>
</dbReference>
<dbReference type="SUPFAM" id="SSF48403">
    <property type="entry name" value="Ankyrin repeat"/>
    <property type="match status" value="5"/>
</dbReference>
<dbReference type="OrthoDB" id="21416at2759"/>
<evidence type="ECO:0000259" key="5">
    <source>
        <dbReference type="PROSITE" id="PS50837"/>
    </source>
</evidence>
<dbReference type="EMBL" id="KI912113">
    <property type="protein sequence ID" value="ETS79923.1"/>
    <property type="molecule type" value="Genomic_DNA"/>
</dbReference>
<sequence length="2097" mass="232240">MAAKLAKPDAGEDFEIVARDTVPAPATESLLSIQQQIDSIRQWLQPTEFMSPGNEFMKHLNAYVPNTGNWARESGAFSAWAASSGPENAQGCLHIRGVAGSGKSVFAASTIRQLKEADSAVPVLFFFFRQIVEKNHSAKYLVRDFVSQLLPYSASLVSDLGVMSKARGVAGSELGELWQALVRALDGLDRAYCIVDALDEMDDEYFDFIQQLLKLGSRKPHATKVLMTSRPLPRIEEALRHPGVLQLKFDSSLIQPDVAKYVATRLECLEPRLSKVNEELVKNAICKRAEGLFIYARFVTDTLIEGLDASHYTEATLLDDLQNLPHSLRNVYEDMLREHARRSGVSTEQQARILTCVTYSARPMRLIELGSIVALMPGNDKDDLKKAKDLVRASCGRLLEILEDDTVSIIHHSFTEFLHDASRGSCPGAFPVLTPEAAHGMLAIIFLEFMDICPLVLTDADAEGGESYESFDDPGDMMAISDRRRQQMQDMQIEHPLIDLALGNLLHHLVEARGNTDDVMTALDKYLVPGRPAWGLMMMRFWKGRFCGSFNRIHLATVLNFPFYCFEHFVALEQNRNAALIDARDGEGRTPLSYAAQEGKTHVARLLLECEADPKSDCRNGMTPLHYAVKAGHSEVMKLLLDAGVNPLIEKTKPSIYSMYHFYTSDKGDTALKYGLRGDDPNVVAALIPYIPPDDFDKSLSRVRKPINVEAILRTGKANVDSFLNGVTKFYMAAQRHELEIMKILLQHGADPNKRCALDDFRDSFGEVKTASELDETSTLQGPTPLHGFAGRDHKLYIGDSDEEKTRNAKECFSLLLKHGANVNETTRGNNAANMTPLHFAVRKDRDSSIFSFMSDSNKFNQVVSKLLLDAGAEVNAMNGDGNTPLHLANPENTKLINLLIKRGADLNAKNNAGRTPLLEMMCGLYWAKPKVLTMEVLGGHGKNCDAADNRGNNLFHYVMRNLTKFTKKHIPFFRLALQGSEDAINKRDEKGESPILKYTAESVSSYDLTPRDQKELLEDFIRAGLDLNMRDNDGKTVLWRLIDNHTAKIKAFTMLVGLGADPKIRANDGTTLFQAAQKRGLKTEWPRLLASYGVDCASYDENGNNLIHSLFASMRTDRITKESLNSFHALLEMGVPHMAKNKNGKTVIDILASLKYGGISDRSGWLRYVLQADEFRGLDVDGPDAKGIAPIHSAAGRSECNVEILLEAGADPTAITVDGLSPLHIAAMERQPNVVGRLLTWYQDHEVLKEQINLPTNNNGRTPLHYACRSGRPESVWNLLRHGADAGIEDQSGMTPLHVLAEFQKANDGLYGDNDERTVDIVRLLLDAGVDLETKVNRQDGIKMTPMDLALQNGCLEMARELRRRGATAPPEKLALLDDFPRTFTPDEHGGTIRSALNKGEYEAIKHYLLEDSDRLYAISDIVEWGHLDLLEHFAGAIKKDELVVLSPSNDAFDETPDDVSNNDSDHDSYDAPVYHTTFSRVCDRQLPSLHIIQALVEKAGLDATTINKAYVSPTILAKATPLHNLARGHHYWQAEALEYLLALGADAEAKAPDGATLLVTALRSSGFWKEETVRVLLKYKADPQAVKSKTGQSCLALSDSAGITRALLEHGAKLGDQTSILQSAVKKMDAEMAEALIEAGADPNYIDKEAAITQWQTPEGESRPEPVEEFEDTRQRIRDFNQRQERETNMVRYFLHSAARPVTVDHQPMFWDEHRDALVRVLLDGGADPWATYANGDTVVHRVIHDKGLVAPLLDGLNCDLNCRGQNGQTLLISACRPAIAPEPPIYSSRNPPYPLANTDAIRLLLARHVDVFSTDDGNRTALHWMLTSGRRFDNAEQEAFTALVERGGQKLVMTADDNGVLPLHLALASGQFGAVWCLLAHSANVSSPNPLTGDTALHLVVRRLVGETGAAAEAAELWTHLVNLGLDINAQNHVGYTPALAFSRAGWRGTRDPDYVLPHPYYAMHHDTTHCTTLALLVDAGANLMAVNHEGQGMLHLLAGRRIGNPNGAGRDQVKDIEDFFERLLELGLDPRLEDKALRTPIDLAVARNQRGILEIFTPKGRNRSEEKVMKLAKYGGDEDDESEEDEDDVGIFD</sequence>
<dbReference type="Pfam" id="PF24883">
    <property type="entry name" value="NPHP3_N"/>
    <property type="match status" value="1"/>
</dbReference>
<keyword evidence="2 3" id="KW-0040">ANK repeat</keyword>
<dbReference type="eggNOG" id="KOG4177">
    <property type="taxonomic scope" value="Eukaryota"/>
</dbReference>
<evidence type="ECO:0000313" key="6">
    <source>
        <dbReference type="EMBL" id="ETS79923.1"/>
    </source>
</evidence>
<feature type="compositionally biased region" description="Acidic residues" evidence="4">
    <location>
        <begin position="2081"/>
        <end position="2097"/>
    </location>
</feature>
<dbReference type="KEGG" id="pfy:PFICI_07452"/>
<dbReference type="InterPro" id="IPR036770">
    <property type="entry name" value="Ankyrin_rpt-contain_sf"/>
</dbReference>
<proteinExistence type="predicted"/>
<accession>W3X1C1</accession>
<dbReference type="GeneID" id="19272465"/>
<evidence type="ECO:0000256" key="1">
    <source>
        <dbReference type="ARBA" id="ARBA00022737"/>
    </source>
</evidence>
<dbReference type="PANTHER" id="PTHR24198">
    <property type="entry name" value="ANKYRIN REPEAT AND PROTEIN KINASE DOMAIN-CONTAINING PROTEIN"/>
    <property type="match status" value="1"/>
</dbReference>
<dbReference type="SMART" id="SM00248">
    <property type="entry name" value="ANK"/>
    <property type="match status" value="22"/>
</dbReference>
<keyword evidence="1" id="KW-0677">Repeat</keyword>
<evidence type="ECO:0000256" key="2">
    <source>
        <dbReference type="ARBA" id="ARBA00023043"/>
    </source>
</evidence>
<dbReference type="PANTHER" id="PTHR24198:SF165">
    <property type="entry name" value="ANKYRIN REPEAT-CONTAINING PROTEIN-RELATED"/>
    <property type="match status" value="1"/>
</dbReference>
<dbReference type="SUPFAM" id="SSF52540">
    <property type="entry name" value="P-loop containing nucleoside triphosphate hydrolases"/>
    <property type="match status" value="1"/>
</dbReference>
<feature type="repeat" description="ANK" evidence="3">
    <location>
        <begin position="1618"/>
        <end position="1650"/>
    </location>
</feature>
<dbReference type="InterPro" id="IPR027417">
    <property type="entry name" value="P-loop_NTPase"/>
</dbReference>
<feature type="repeat" description="ANK" evidence="3">
    <location>
        <begin position="1293"/>
        <end position="1338"/>
    </location>
</feature>
<dbReference type="PROSITE" id="PS50297">
    <property type="entry name" value="ANK_REP_REGION"/>
    <property type="match status" value="6"/>
</dbReference>
<dbReference type="Pfam" id="PF12796">
    <property type="entry name" value="Ank_2"/>
    <property type="match status" value="2"/>
</dbReference>
<dbReference type="Gene3D" id="1.25.40.20">
    <property type="entry name" value="Ankyrin repeat-containing domain"/>
    <property type="match status" value="8"/>
</dbReference>
<dbReference type="InterPro" id="IPR007111">
    <property type="entry name" value="NACHT_NTPase"/>
</dbReference>
<gene>
    <name evidence="6" type="ORF">PFICI_07452</name>
</gene>
<feature type="repeat" description="ANK" evidence="3">
    <location>
        <begin position="1260"/>
        <end position="1292"/>
    </location>
</feature>
<name>W3X1C1_PESFW</name>
<feature type="repeat" description="ANK" evidence="3">
    <location>
        <begin position="725"/>
        <end position="757"/>
    </location>
</feature>
<dbReference type="PROSITE" id="PS50088">
    <property type="entry name" value="ANK_REPEAT"/>
    <property type="match status" value="9"/>
</dbReference>
<feature type="repeat" description="ANK" evidence="3">
    <location>
        <begin position="833"/>
        <end position="880"/>
    </location>
</feature>
<feature type="repeat" description="ANK" evidence="3">
    <location>
        <begin position="587"/>
        <end position="619"/>
    </location>
</feature>
<dbReference type="InterPro" id="IPR002110">
    <property type="entry name" value="Ankyrin_rpt"/>
</dbReference>
<feature type="repeat" description="ANK" evidence="3">
    <location>
        <begin position="1861"/>
        <end position="1893"/>
    </location>
</feature>
<dbReference type="PROSITE" id="PS50837">
    <property type="entry name" value="NACHT"/>
    <property type="match status" value="1"/>
</dbReference>
<reference evidence="7" key="1">
    <citation type="journal article" date="2015" name="BMC Genomics">
        <title>Genomic and transcriptomic analysis of the endophytic fungus Pestalotiopsis fici reveals its lifestyle and high potential for synthesis of natural products.</title>
        <authorList>
            <person name="Wang X."/>
            <person name="Zhang X."/>
            <person name="Liu L."/>
            <person name="Xiang M."/>
            <person name="Wang W."/>
            <person name="Sun X."/>
            <person name="Che Y."/>
            <person name="Guo L."/>
            <person name="Liu G."/>
            <person name="Guo L."/>
            <person name="Wang C."/>
            <person name="Yin W.B."/>
            <person name="Stadler M."/>
            <person name="Zhang X."/>
            <person name="Liu X."/>
        </authorList>
    </citation>
    <scope>NUCLEOTIDE SEQUENCE [LARGE SCALE GENOMIC DNA]</scope>
    <source>
        <strain evidence="7">W106-1 / CGMCC3.15140</strain>
    </source>
</reference>
<evidence type="ECO:0000313" key="7">
    <source>
        <dbReference type="Proteomes" id="UP000030651"/>
    </source>
</evidence>
<dbReference type="HOGENOM" id="CLU_001540_1_0_1"/>
<dbReference type="RefSeq" id="XP_007834224.1">
    <property type="nucleotide sequence ID" value="XM_007836033.1"/>
</dbReference>
<dbReference type="Gene3D" id="3.40.50.300">
    <property type="entry name" value="P-loop containing nucleotide triphosphate hydrolases"/>
    <property type="match status" value="1"/>
</dbReference>
<feature type="domain" description="NACHT" evidence="5">
    <location>
        <begin position="91"/>
        <end position="231"/>
    </location>
</feature>
<evidence type="ECO:0000256" key="3">
    <source>
        <dbReference type="PROSITE-ProRule" id="PRU00023"/>
    </source>
</evidence>
<feature type="repeat" description="ANK" evidence="3">
    <location>
        <begin position="620"/>
        <end position="652"/>
    </location>
</feature>
<evidence type="ECO:0000256" key="4">
    <source>
        <dbReference type="SAM" id="MobiDB-lite"/>
    </source>
</evidence>
<dbReference type="OMA" id="WQIEALE"/>